<organism evidence="2 3">
    <name type="scientific">Hirschia litorea</name>
    <dbReference type="NCBI Taxonomy" id="1199156"/>
    <lineage>
        <taxon>Bacteria</taxon>
        <taxon>Pseudomonadati</taxon>
        <taxon>Pseudomonadota</taxon>
        <taxon>Alphaproteobacteria</taxon>
        <taxon>Hyphomonadales</taxon>
        <taxon>Hyphomonadaceae</taxon>
        <taxon>Hirschia</taxon>
    </lineage>
</organism>
<comment type="caution">
    <text evidence="2">The sequence shown here is derived from an EMBL/GenBank/DDBJ whole genome shotgun (WGS) entry which is preliminary data.</text>
</comment>
<dbReference type="Pfam" id="PF13431">
    <property type="entry name" value="TPR_17"/>
    <property type="match status" value="1"/>
</dbReference>
<keyword evidence="1" id="KW-0732">Signal</keyword>
<dbReference type="InterPro" id="IPR011990">
    <property type="entry name" value="TPR-like_helical_dom_sf"/>
</dbReference>
<dbReference type="EMBL" id="JBHTBR010000005">
    <property type="protein sequence ID" value="MFC7292028.1"/>
    <property type="molecule type" value="Genomic_DNA"/>
</dbReference>
<accession>A0ABW2ILK6</accession>
<sequence>MIAVLRPTKMAIMSLIAAYMLPHSAFAQAQAPQTDTEESTTAIPQPCLEAFDAPEKWVECARQADPGSQASMLAYSNIGAQAYFNGDFQSAARFFDLSTPADGGPNSLDAYAHALRASTYWRVGENKKAANHVKFSYRWIKENQLGAGKNITLDEELLEPLLEVLVPVSAHLDLPEADDILHRYQTLPIGSLMDAARRAGVLASIEQFEAALIYSATVVSGQPENPLFLSSHCLLLTRMGRPEKGISFCESALELDPKNPDIFFNKAMTLAALGKCQEAWDAQTKAQQLAPRHPVFEDILECSAAK</sequence>
<evidence type="ECO:0000313" key="2">
    <source>
        <dbReference type="EMBL" id="MFC7292028.1"/>
    </source>
</evidence>
<keyword evidence="3" id="KW-1185">Reference proteome</keyword>
<proteinExistence type="predicted"/>
<reference evidence="3" key="1">
    <citation type="journal article" date="2019" name="Int. J. Syst. Evol. Microbiol.">
        <title>The Global Catalogue of Microorganisms (GCM) 10K type strain sequencing project: providing services to taxonomists for standard genome sequencing and annotation.</title>
        <authorList>
            <consortium name="The Broad Institute Genomics Platform"/>
            <consortium name="The Broad Institute Genome Sequencing Center for Infectious Disease"/>
            <person name="Wu L."/>
            <person name="Ma J."/>
        </authorList>
    </citation>
    <scope>NUCLEOTIDE SEQUENCE [LARGE SCALE GENOMIC DNA]</scope>
    <source>
        <strain evidence="3">CCUG 51308</strain>
    </source>
</reference>
<dbReference type="RefSeq" id="WP_382167271.1">
    <property type="nucleotide sequence ID" value="NZ_JBHTBR010000005.1"/>
</dbReference>
<evidence type="ECO:0000313" key="3">
    <source>
        <dbReference type="Proteomes" id="UP001596492"/>
    </source>
</evidence>
<protein>
    <submittedName>
        <fullName evidence="2">Tetratricopeptide repeat protein</fullName>
    </submittedName>
</protein>
<gene>
    <name evidence="2" type="ORF">ACFQS8_10415</name>
</gene>
<dbReference type="SUPFAM" id="SSF48452">
    <property type="entry name" value="TPR-like"/>
    <property type="match status" value="1"/>
</dbReference>
<dbReference type="Proteomes" id="UP001596492">
    <property type="component" value="Unassembled WGS sequence"/>
</dbReference>
<dbReference type="InterPro" id="IPR019734">
    <property type="entry name" value="TPR_rpt"/>
</dbReference>
<feature type="chain" id="PRO_5046557739" evidence="1">
    <location>
        <begin position="30"/>
        <end position="306"/>
    </location>
</feature>
<dbReference type="SMART" id="SM00028">
    <property type="entry name" value="TPR"/>
    <property type="match status" value="3"/>
</dbReference>
<dbReference type="Gene3D" id="1.25.40.10">
    <property type="entry name" value="Tetratricopeptide repeat domain"/>
    <property type="match status" value="1"/>
</dbReference>
<name>A0ABW2ILK6_9PROT</name>
<feature type="signal peptide" evidence="1">
    <location>
        <begin position="1"/>
        <end position="29"/>
    </location>
</feature>
<evidence type="ECO:0000256" key="1">
    <source>
        <dbReference type="SAM" id="SignalP"/>
    </source>
</evidence>